<organism evidence="2 3">
    <name type="scientific">Agromyces albus</name>
    <dbReference type="NCBI Taxonomy" id="205332"/>
    <lineage>
        <taxon>Bacteria</taxon>
        <taxon>Bacillati</taxon>
        <taxon>Actinomycetota</taxon>
        <taxon>Actinomycetes</taxon>
        <taxon>Micrococcales</taxon>
        <taxon>Microbacteriaceae</taxon>
        <taxon>Agromyces</taxon>
    </lineage>
</organism>
<dbReference type="Pfam" id="PF25355">
    <property type="entry name" value="DUF7882"/>
    <property type="match status" value="1"/>
</dbReference>
<keyword evidence="3" id="KW-1185">Reference proteome</keyword>
<sequence length="122" mass="14083">MGTLYLGKLRQQVEIDDYALAHVHAVIVAKFRVHEKFILSWEHLQAEHGQDSFWLHPAMELWATFDTHERPHLDRDWLEELMCEANTNGGIIITDEMLARHRLLVLEAAPQLDHALQLTGPA</sequence>
<dbReference type="InterPro" id="IPR057204">
    <property type="entry name" value="DUF7882"/>
</dbReference>
<dbReference type="RefSeq" id="WP_129521677.1">
    <property type="nucleotide sequence ID" value="NZ_SDPN01000032.1"/>
</dbReference>
<reference evidence="2 3" key="1">
    <citation type="submission" date="2019-01" db="EMBL/GenBank/DDBJ databases">
        <title>Agromyces.</title>
        <authorList>
            <person name="Li J."/>
        </authorList>
    </citation>
    <scope>NUCLEOTIDE SEQUENCE [LARGE SCALE GENOMIC DNA]</scope>
    <source>
        <strain evidence="2 3">DSM 15934</strain>
    </source>
</reference>
<dbReference type="AlphaFoldDB" id="A0A4Q2KTJ2"/>
<evidence type="ECO:0000259" key="1">
    <source>
        <dbReference type="Pfam" id="PF25355"/>
    </source>
</evidence>
<dbReference type="EMBL" id="SDPN01000032">
    <property type="protein sequence ID" value="RXZ68139.1"/>
    <property type="molecule type" value="Genomic_DNA"/>
</dbReference>
<evidence type="ECO:0000313" key="2">
    <source>
        <dbReference type="EMBL" id="RXZ68139.1"/>
    </source>
</evidence>
<name>A0A4Q2KTJ2_9MICO</name>
<proteinExistence type="predicted"/>
<protein>
    <recommendedName>
        <fullName evidence="1">DUF7882 domain-containing protein</fullName>
    </recommendedName>
</protein>
<gene>
    <name evidence="2" type="ORF">ESP51_14880</name>
</gene>
<accession>A0A4Q2KTJ2</accession>
<dbReference type="OrthoDB" id="5123855at2"/>
<feature type="domain" description="DUF7882" evidence="1">
    <location>
        <begin position="1"/>
        <end position="96"/>
    </location>
</feature>
<dbReference type="Proteomes" id="UP000293865">
    <property type="component" value="Unassembled WGS sequence"/>
</dbReference>
<comment type="caution">
    <text evidence="2">The sequence shown here is derived from an EMBL/GenBank/DDBJ whole genome shotgun (WGS) entry which is preliminary data.</text>
</comment>
<evidence type="ECO:0000313" key="3">
    <source>
        <dbReference type="Proteomes" id="UP000293865"/>
    </source>
</evidence>